<organism evidence="1 2">
    <name type="scientific">Puccinia striiformis f. sp. tritici</name>
    <dbReference type="NCBI Taxonomy" id="168172"/>
    <lineage>
        <taxon>Eukaryota</taxon>
        <taxon>Fungi</taxon>
        <taxon>Dikarya</taxon>
        <taxon>Basidiomycota</taxon>
        <taxon>Pucciniomycotina</taxon>
        <taxon>Pucciniomycetes</taxon>
        <taxon>Pucciniales</taxon>
        <taxon>Pucciniaceae</taxon>
        <taxon>Puccinia</taxon>
    </lineage>
</organism>
<dbReference type="Proteomes" id="UP001060170">
    <property type="component" value="Chromosome 8"/>
</dbReference>
<reference evidence="1 2" key="3">
    <citation type="journal article" date="2022" name="Microbiol. Spectr.">
        <title>Folding features and dynamics of 3D genome architecture in plant fungal pathogens.</title>
        <authorList>
            <person name="Xia C."/>
        </authorList>
    </citation>
    <scope>NUCLEOTIDE SEQUENCE [LARGE SCALE GENOMIC DNA]</scope>
    <source>
        <strain evidence="1 2">93-210</strain>
    </source>
</reference>
<protein>
    <submittedName>
        <fullName evidence="1">Uncharacterized protein</fullName>
    </submittedName>
</protein>
<sequence>MDLDEALVVNKEVVTVVNKVVDEDLDKEALDLGLEDNKLIGDLDLGIEDNKMIDKCLDLLQSQFGEEDEGDKESEETKERIKEVTEKIALENLEEENKIDKAEKEGHNNDAEEGDGNEDYHLQEFSAPPPGNYREIADCEEAIKQFAVANCFAIVRKRSTAGKCSNERKGDPQEPNITRLCNCPFYASLYYQSQVKHWKFTVKEPHHNHAPSGSLAAHTAIWKLSARLFKEMNQLSDAGLKPARILDALKKLHPDEMILATITTIYLARKKAFADSL</sequence>
<evidence type="ECO:0000313" key="2">
    <source>
        <dbReference type="Proteomes" id="UP001060170"/>
    </source>
</evidence>
<reference evidence="2" key="1">
    <citation type="journal article" date="2018" name="BMC Genomics">
        <title>Genomic insights into host adaptation between the wheat stripe rust pathogen (Puccinia striiformis f. sp. tritici) and the barley stripe rust pathogen (Puccinia striiformis f. sp. hordei).</title>
        <authorList>
            <person name="Xia C."/>
            <person name="Wang M."/>
            <person name="Yin C."/>
            <person name="Cornejo O.E."/>
            <person name="Hulbert S.H."/>
            <person name="Chen X."/>
        </authorList>
    </citation>
    <scope>NUCLEOTIDE SEQUENCE [LARGE SCALE GENOMIC DNA]</scope>
    <source>
        <strain evidence="2">93-210</strain>
    </source>
</reference>
<proteinExistence type="predicted"/>
<dbReference type="EMBL" id="CM045872">
    <property type="protein sequence ID" value="KAI7949824.1"/>
    <property type="molecule type" value="Genomic_DNA"/>
</dbReference>
<name>A0ACC0EBI9_9BASI</name>
<gene>
    <name evidence="1" type="ORF">MJO28_008645</name>
</gene>
<reference evidence="2" key="2">
    <citation type="journal article" date="2018" name="Mol. Plant Microbe Interact.">
        <title>Genome sequence resources for the wheat stripe rust pathogen (Puccinia striiformis f. sp. tritici) and the barley stripe rust pathogen (Puccinia striiformis f. sp. hordei).</title>
        <authorList>
            <person name="Xia C."/>
            <person name="Wang M."/>
            <person name="Yin C."/>
            <person name="Cornejo O.E."/>
            <person name="Hulbert S.H."/>
            <person name="Chen X."/>
        </authorList>
    </citation>
    <scope>NUCLEOTIDE SEQUENCE [LARGE SCALE GENOMIC DNA]</scope>
    <source>
        <strain evidence="2">93-210</strain>
    </source>
</reference>
<keyword evidence="2" id="KW-1185">Reference proteome</keyword>
<evidence type="ECO:0000313" key="1">
    <source>
        <dbReference type="EMBL" id="KAI7949824.1"/>
    </source>
</evidence>
<accession>A0ACC0EBI9</accession>
<comment type="caution">
    <text evidence="1">The sequence shown here is derived from an EMBL/GenBank/DDBJ whole genome shotgun (WGS) entry which is preliminary data.</text>
</comment>